<sequence>MAAELTENQLAFLEECNLEFSERYTDSDLEYKKVYDTGIPPPPIICPWWTHLRGRRFNGERSGGGRYSDSYRDRNNDYRQDSQRRQPSHSRYESNDATNRGEGRYSNYRERSRDYRQDSGYSQQNHHRPQHYRPY</sequence>
<evidence type="ECO:0000313" key="3">
    <source>
        <dbReference type="Proteomes" id="UP001162162"/>
    </source>
</evidence>
<feature type="compositionally biased region" description="Basic and acidic residues" evidence="1">
    <location>
        <begin position="69"/>
        <end position="117"/>
    </location>
</feature>
<name>A0AAV8YJ66_9CUCU</name>
<evidence type="ECO:0008006" key="4">
    <source>
        <dbReference type="Google" id="ProtNLM"/>
    </source>
</evidence>
<reference evidence="2" key="1">
    <citation type="journal article" date="2023" name="Insect Mol. Biol.">
        <title>Genome sequencing provides insights into the evolution of gene families encoding plant cell wall-degrading enzymes in longhorned beetles.</title>
        <authorList>
            <person name="Shin N.R."/>
            <person name="Okamura Y."/>
            <person name="Kirsch R."/>
            <person name="Pauchet Y."/>
        </authorList>
    </citation>
    <scope>NUCLEOTIDE SEQUENCE</scope>
    <source>
        <strain evidence="2">AMC_N1</strain>
    </source>
</reference>
<protein>
    <recommendedName>
        <fullName evidence="4">RNA guanine-7 methyltransferase activating subunit</fullName>
    </recommendedName>
</protein>
<proteinExistence type="predicted"/>
<dbReference type="InterPro" id="IPR028271">
    <property type="entry name" value="RAMAC"/>
</dbReference>
<dbReference type="AlphaFoldDB" id="A0AAV8YJ66"/>
<accession>A0AAV8YJ66</accession>
<comment type="caution">
    <text evidence="2">The sequence shown here is derived from an EMBL/GenBank/DDBJ whole genome shotgun (WGS) entry which is preliminary data.</text>
</comment>
<evidence type="ECO:0000313" key="2">
    <source>
        <dbReference type="EMBL" id="KAJ8951860.1"/>
    </source>
</evidence>
<keyword evidence="3" id="KW-1185">Reference proteome</keyword>
<dbReference type="Pfam" id="PF15320">
    <property type="entry name" value="RAM"/>
    <property type="match status" value="1"/>
</dbReference>
<dbReference type="GO" id="GO:0003723">
    <property type="term" value="F:RNA binding"/>
    <property type="evidence" value="ECO:0007669"/>
    <property type="project" value="InterPro"/>
</dbReference>
<feature type="compositionally biased region" description="Basic residues" evidence="1">
    <location>
        <begin position="125"/>
        <end position="135"/>
    </location>
</feature>
<dbReference type="GO" id="GO:0106005">
    <property type="term" value="P:RNA 5'-cap (guanine-N7)-methylation"/>
    <property type="evidence" value="ECO:0007669"/>
    <property type="project" value="InterPro"/>
</dbReference>
<organism evidence="2 3">
    <name type="scientific">Aromia moschata</name>
    <dbReference type="NCBI Taxonomy" id="1265417"/>
    <lineage>
        <taxon>Eukaryota</taxon>
        <taxon>Metazoa</taxon>
        <taxon>Ecdysozoa</taxon>
        <taxon>Arthropoda</taxon>
        <taxon>Hexapoda</taxon>
        <taxon>Insecta</taxon>
        <taxon>Pterygota</taxon>
        <taxon>Neoptera</taxon>
        <taxon>Endopterygota</taxon>
        <taxon>Coleoptera</taxon>
        <taxon>Polyphaga</taxon>
        <taxon>Cucujiformia</taxon>
        <taxon>Chrysomeloidea</taxon>
        <taxon>Cerambycidae</taxon>
        <taxon>Cerambycinae</taxon>
        <taxon>Callichromatini</taxon>
        <taxon>Aromia</taxon>
    </lineage>
</organism>
<dbReference type="GO" id="GO:0031533">
    <property type="term" value="C:mRNA capping enzyme complex"/>
    <property type="evidence" value="ECO:0007669"/>
    <property type="project" value="InterPro"/>
</dbReference>
<dbReference type="Proteomes" id="UP001162162">
    <property type="component" value="Unassembled WGS sequence"/>
</dbReference>
<evidence type="ECO:0000256" key="1">
    <source>
        <dbReference type="SAM" id="MobiDB-lite"/>
    </source>
</evidence>
<feature type="region of interest" description="Disordered" evidence="1">
    <location>
        <begin position="57"/>
        <end position="135"/>
    </location>
</feature>
<gene>
    <name evidence="2" type="ORF">NQ318_019836</name>
</gene>
<dbReference type="EMBL" id="JAPWTK010000078">
    <property type="protein sequence ID" value="KAJ8951860.1"/>
    <property type="molecule type" value="Genomic_DNA"/>
</dbReference>